<proteinExistence type="predicted"/>
<feature type="non-terminal residue" evidence="2">
    <location>
        <position position="51"/>
    </location>
</feature>
<evidence type="ECO:0000313" key="2">
    <source>
        <dbReference type="EMBL" id="KKK93269.1"/>
    </source>
</evidence>
<name>A0A0F9BS08_9ZZZZ</name>
<dbReference type="EMBL" id="LAZR01047846">
    <property type="protein sequence ID" value="KKK93269.1"/>
    <property type="molecule type" value="Genomic_DNA"/>
</dbReference>
<feature type="compositionally biased region" description="Basic residues" evidence="1">
    <location>
        <begin position="23"/>
        <end position="32"/>
    </location>
</feature>
<reference evidence="2" key="1">
    <citation type="journal article" date="2015" name="Nature">
        <title>Complex archaea that bridge the gap between prokaryotes and eukaryotes.</title>
        <authorList>
            <person name="Spang A."/>
            <person name="Saw J.H."/>
            <person name="Jorgensen S.L."/>
            <person name="Zaremba-Niedzwiedzka K."/>
            <person name="Martijn J."/>
            <person name="Lind A.E."/>
            <person name="van Eijk R."/>
            <person name="Schleper C."/>
            <person name="Guy L."/>
            <person name="Ettema T.J."/>
        </authorList>
    </citation>
    <scope>NUCLEOTIDE SEQUENCE</scope>
</reference>
<sequence length="51" mass="5933">MTKTRFTKPTGENLPSSVGFNKKNQKNKTGGKIKKITKRKQILWWLQEQEG</sequence>
<organism evidence="2">
    <name type="scientific">marine sediment metagenome</name>
    <dbReference type="NCBI Taxonomy" id="412755"/>
    <lineage>
        <taxon>unclassified sequences</taxon>
        <taxon>metagenomes</taxon>
        <taxon>ecological metagenomes</taxon>
    </lineage>
</organism>
<feature type="region of interest" description="Disordered" evidence="1">
    <location>
        <begin position="1"/>
        <end position="32"/>
    </location>
</feature>
<evidence type="ECO:0000256" key="1">
    <source>
        <dbReference type="SAM" id="MobiDB-lite"/>
    </source>
</evidence>
<dbReference type="AlphaFoldDB" id="A0A0F9BS08"/>
<gene>
    <name evidence="2" type="ORF">LCGC14_2694580</name>
</gene>
<comment type="caution">
    <text evidence="2">The sequence shown here is derived from an EMBL/GenBank/DDBJ whole genome shotgun (WGS) entry which is preliminary data.</text>
</comment>
<accession>A0A0F9BS08</accession>
<protein>
    <submittedName>
        <fullName evidence="2">Uncharacterized protein</fullName>
    </submittedName>
</protein>